<sequence length="192" mass="20636">MSEDAAPPRSGSSKLLVALPLLVFGAMAVFFLVQLLSGRDSQELPSALVGRAAPEFTLPPLPRLQRDGVPVPGLASSDMKGKPHLVNIFASWCAPCRAEHPILMSLANDERFDVVGINYKDDPGNALRFLGGLGNPFDRVGIDPRGRAALDWGFYGIPETFLIDKDGIVRHKVIGPLTPDKLEGLKTAIDAL</sequence>
<dbReference type="SUPFAM" id="SSF52833">
    <property type="entry name" value="Thioredoxin-like"/>
    <property type="match status" value="1"/>
</dbReference>
<evidence type="ECO:0000259" key="7">
    <source>
        <dbReference type="PROSITE" id="PS51352"/>
    </source>
</evidence>
<dbReference type="PANTHER" id="PTHR42852">
    <property type="entry name" value="THIOL:DISULFIDE INTERCHANGE PROTEIN DSBE"/>
    <property type="match status" value="1"/>
</dbReference>
<dbReference type="InterPro" id="IPR017937">
    <property type="entry name" value="Thioredoxin_CS"/>
</dbReference>
<feature type="domain" description="Thioredoxin" evidence="7">
    <location>
        <begin position="47"/>
        <end position="192"/>
    </location>
</feature>
<dbReference type="InterPro" id="IPR050553">
    <property type="entry name" value="Thioredoxin_ResA/DsbE_sf"/>
</dbReference>
<protein>
    <submittedName>
        <fullName evidence="8">DsbE family thiol:disulfide interchange protein</fullName>
    </submittedName>
</protein>
<dbReference type="PROSITE" id="PS00194">
    <property type="entry name" value="THIOREDOXIN_1"/>
    <property type="match status" value="1"/>
</dbReference>
<feature type="transmembrane region" description="Helical" evidence="6">
    <location>
        <begin position="15"/>
        <end position="36"/>
    </location>
</feature>
<proteinExistence type="inferred from homology"/>
<evidence type="ECO:0000313" key="8">
    <source>
        <dbReference type="EMBL" id="MFD0916590.1"/>
    </source>
</evidence>
<dbReference type="CDD" id="cd03010">
    <property type="entry name" value="TlpA_like_DsbE"/>
    <property type="match status" value="1"/>
</dbReference>
<comment type="similarity">
    <text evidence="2">Belongs to the thioredoxin family. DsbE subfamily.</text>
</comment>
<gene>
    <name evidence="8" type="ORF">ACFQ14_09245</name>
</gene>
<dbReference type="Proteomes" id="UP001597101">
    <property type="component" value="Unassembled WGS sequence"/>
</dbReference>
<dbReference type="RefSeq" id="WP_377212449.1">
    <property type="nucleotide sequence ID" value="NZ_JBHTJV010000009.1"/>
</dbReference>
<dbReference type="Pfam" id="PF08534">
    <property type="entry name" value="Redoxin"/>
    <property type="match status" value="1"/>
</dbReference>
<reference evidence="9" key="1">
    <citation type="journal article" date="2019" name="Int. J. Syst. Evol. Microbiol.">
        <title>The Global Catalogue of Microorganisms (GCM) 10K type strain sequencing project: providing services to taxonomists for standard genome sequencing and annotation.</title>
        <authorList>
            <consortium name="The Broad Institute Genomics Platform"/>
            <consortium name="The Broad Institute Genome Sequencing Center for Infectious Disease"/>
            <person name="Wu L."/>
            <person name="Ma J."/>
        </authorList>
    </citation>
    <scope>NUCLEOTIDE SEQUENCE [LARGE SCALE GENOMIC DNA]</scope>
    <source>
        <strain evidence="9">CCUG 60023</strain>
    </source>
</reference>
<evidence type="ECO:0000256" key="6">
    <source>
        <dbReference type="SAM" id="Phobius"/>
    </source>
</evidence>
<comment type="subcellular location">
    <subcellularLocation>
        <location evidence="1">Cell envelope</location>
    </subcellularLocation>
</comment>
<evidence type="ECO:0000256" key="2">
    <source>
        <dbReference type="ARBA" id="ARBA00007758"/>
    </source>
</evidence>
<keyword evidence="5" id="KW-0676">Redox-active center</keyword>
<evidence type="ECO:0000256" key="5">
    <source>
        <dbReference type="ARBA" id="ARBA00023284"/>
    </source>
</evidence>
<organism evidence="8 9">
    <name type="scientific">Pseudahrensia aquimaris</name>
    <dbReference type="NCBI Taxonomy" id="744461"/>
    <lineage>
        <taxon>Bacteria</taxon>
        <taxon>Pseudomonadati</taxon>
        <taxon>Pseudomonadota</taxon>
        <taxon>Alphaproteobacteria</taxon>
        <taxon>Hyphomicrobiales</taxon>
        <taxon>Ahrensiaceae</taxon>
        <taxon>Pseudahrensia</taxon>
    </lineage>
</organism>
<keyword evidence="6" id="KW-0472">Membrane</keyword>
<dbReference type="NCBIfam" id="TIGR00385">
    <property type="entry name" value="dsbE"/>
    <property type="match status" value="1"/>
</dbReference>
<comment type="caution">
    <text evidence="8">The sequence shown here is derived from an EMBL/GenBank/DDBJ whole genome shotgun (WGS) entry which is preliminary data.</text>
</comment>
<keyword evidence="6" id="KW-1133">Transmembrane helix</keyword>
<dbReference type="PANTHER" id="PTHR42852:SF6">
    <property type="entry name" value="THIOL:DISULFIDE INTERCHANGE PROTEIN DSBE"/>
    <property type="match status" value="1"/>
</dbReference>
<keyword evidence="4" id="KW-1015">Disulfide bond</keyword>
<dbReference type="EMBL" id="JBHTJV010000009">
    <property type="protein sequence ID" value="MFD0916590.1"/>
    <property type="molecule type" value="Genomic_DNA"/>
</dbReference>
<evidence type="ECO:0000256" key="3">
    <source>
        <dbReference type="ARBA" id="ARBA00022748"/>
    </source>
</evidence>
<accession>A0ABW3FH64</accession>
<keyword evidence="6" id="KW-0812">Transmembrane</keyword>
<dbReference type="InterPro" id="IPR004799">
    <property type="entry name" value="Periplasmic_diS_OxRdtase_DsbE"/>
</dbReference>
<keyword evidence="9" id="KW-1185">Reference proteome</keyword>
<keyword evidence="3" id="KW-0201">Cytochrome c-type biogenesis</keyword>
<dbReference type="Gene3D" id="3.40.30.10">
    <property type="entry name" value="Glutaredoxin"/>
    <property type="match status" value="1"/>
</dbReference>
<dbReference type="PROSITE" id="PS51352">
    <property type="entry name" value="THIOREDOXIN_2"/>
    <property type="match status" value="1"/>
</dbReference>
<dbReference type="InterPro" id="IPR013740">
    <property type="entry name" value="Redoxin"/>
</dbReference>
<evidence type="ECO:0000313" key="9">
    <source>
        <dbReference type="Proteomes" id="UP001597101"/>
    </source>
</evidence>
<dbReference type="InterPro" id="IPR013766">
    <property type="entry name" value="Thioredoxin_domain"/>
</dbReference>
<name>A0ABW3FH64_9HYPH</name>
<evidence type="ECO:0000256" key="4">
    <source>
        <dbReference type="ARBA" id="ARBA00023157"/>
    </source>
</evidence>
<dbReference type="InterPro" id="IPR036249">
    <property type="entry name" value="Thioredoxin-like_sf"/>
</dbReference>
<evidence type="ECO:0000256" key="1">
    <source>
        <dbReference type="ARBA" id="ARBA00004196"/>
    </source>
</evidence>